<sequence>MDEYLLDVLLDQKNNGQKPDRNFSHAAYDVAVKAMNERFTVRVNKDKVTNRLKTLKKKMDIGVEVFRRGSGFGWNDITKQIEAPPEITLLARNSPCLQKRRLFETKYLSQPVTGILCPPLFLRVDIIPPVIESRV</sequence>
<organism evidence="2 3">
    <name type="scientific">Escallonia rubra</name>
    <dbReference type="NCBI Taxonomy" id="112253"/>
    <lineage>
        <taxon>Eukaryota</taxon>
        <taxon>Viridiplantae</taxon>
        <taxon>Streptophyta</taxon>
        <taxon>Embryophyta</taxon>
        <taxon>Tracheophyta</taxon>
        <taxon>Spermatophyta</taxon>
        <taxon>Magnoliopsida</taxon>
        <taxon>eudicotyledons</taxon>
        <taxon>Gunneridae</taxon>
        <taxon>Pentapetalae</taxon>
        <taxon>asterids</taxon>
        <taxon>campanulids</taxon>
        <taxon>Escalloniales</taxon>
        <taxon>Escalloniaceae</taxon>
        <taxon>Escallonia</taxon>
    </lineage>
</organism>
<proteinExistence type="predicted"/>
<dbReference type="EMBL" id="JAVXUO010001137">
    <property type="protein sequence ID" value="KAK2985590.1"/>
    <property type="molecule type" value="Genomic_DNA"/>
</dbReference>
<protein>
    <recommendedName>
        <fullName evidence="1">Myb/SANT-like domain-containing protein</fullName>
    </recommendedName>
</protein>
<evidence type="ECO:0000313" key="2">
    <source>
        <dbReference type="EMBL" id="KAK2985590.1"/>
    </source>
</evidence>
<keyword evidence="3" id="KW-1185">Reference proteome</keyword>
<feature type="domain" description="Myb/SANT-like" evidence="1">
    <location>
        <begin position="1"/>
        <end position="86"/>
    </location>
</feature>
<accession>A0AA88UI07</accession>
<evidence type="ECO:0000313" key="3">
    <source>
        <dbReference type="Proteomes" id="UP001187471"/>
    </source>
</evidence>
<dbReference type="Proteomes" id="UP001187471">
    <property type="component" value="Unassembled WGS sequence"/>
</dbReference>
<dbReference type="InterPro" id="IPR024752">
    <property type="entry name" value="Myb/SANT-like_dom"/>
</dbReference>
<dbReference type="AlphaFoldDB" id="A0AA88UI07"/>
<evidence type="ECO:0000259" key="1">
    <source>
        <dbReference type="Pfam" id="PF12776"/>
    </source>
</evidence>
<dbReference type="PANTHER" id="PTHR46929:SF3">
    <property type="entry name" value="MYB_SANT-LIKE DOMAIN-CONTAINING PROTEIN"/>
    <property type="match status" value="1"/>
</dbReference>
<name>A0AA88UI07_9ASTE</name>
<gene>
    <name evidence="2" type="ORF">RJ640_000660</name>
</gene>
<comment type="caution">
    <text evidence="2">The sequence shown here is derived from an EMBL/GenBank/DDBJ whole genome shotgun (WGS) entry which is preliminary data.</text>
</comment>
<dbReference type="Pfam" id="PF12776">
    <property type="entry name" value="Myb_DNA-bind_3"/>
    <property type="match status" value="1"/>
</dbReference>
<reference evidence="2" key="1">
    <citation type="submission" date="2022-12" db="EMBL/GenBank/DDBJ databases">
        <title>Draft genome assemblies for two species of Escallonia (Escalloniales).</title>
        <authorList>
            <person name="Chanderbali A."/>
            <person name="Dervinis C."/>
            <person name="Anghel I."/>
            <person name="Soltis D."/>
            <person name="Soltis P."/>
            <person name="Zapata F."/>
        </authorList>
    </citation>
    <scope>NUCLEOTIDE SEQUENCE</scope>
    <source>
        <strain evidence="2">UCBG92.1500</strain>
        <tissue evidence="2">Leaf</tissue>
    </source>
</reference>
<dbReference type="PANTHER" id="PTHR46929">
    <property type="entry name" value="EXPRESSED PROTEIN"/>
    <property type="match status" value="1"/>
</dbReference>